<dbReference type="CDD" id="cd11716">
    <property type="entry name" value="THUMP_ThiI"/>
    <property type="match status" value="1"/>
</dbReference>
<feature type="binding site" evidence="19">
    <location>
        <position position="289"/>
    </location>
    <ligand>
        <name>ATP</name>
        <dbReference type="ChEBI" id="CHEBI:30616"/>
    </ligand>
</feature>
<evidence type="ECO:0000256" key="15">
    <source>
        <dbReference type="ARBA" id="ARBA00071867"/>
    </source>
</evidence>
<keyword evidence="22" id="KW-1185">Reference proteome</keyword>
<dbReference type="Proteomes" id="UP000324781">
    <property type="component" value="Unassembled WGS sequence"/>
</dbReference>
<evidence type="ECO:0000256" key="13">
    <source>
        <dbReference type="ARBA" id="ARBA00061472"/>
    </source>
</evidence>
<dbReference type="SUPFAM" id="SSF52402">
    <property type="entry name" value="Adenine nucleotide alpha hydrolases-like"/>
    <property type="match status" value="1"/>
</dbReference>
<dbReference type="SUPFAM" id="SSF143437">
    <property type="entry name" value="THUMP domain-like"/>
    <property type="match status" value="1"/>
</dbReference>
<reference evidence="21 22" key="1">
    <citation type="submission" date="2016-11" db="EMBL/GenBank/DDBJ databases">
        <authorList>
            <person name="Varghese N."/>
            <person name="Submissions S."/>
        </authorList>
    </citation>
    <scope>NUCLEOTIDE SEQUENCE [LARGE SCALE GENOMIC DNA]</scope>
    <source>
        <strain evidence="21 22">DSM 19027</strain>
    </source>
</reference>
<evidence type="ECO:0000256" key="9">
    <source>
        <dbReference type="ARBA" id="ARBA00022977"/>
    </source>
</evidence>
<evidence type="ECO:0000313" key="22">
    <source>
        <dbReference type="Proteomes" id="UP000324781"/>
    </source>
</evidence>
<dbReference type="GO" id="GO:0002937">
    <property type="term" value="P:tRNA 4-thiouridine biosynthesis"/>
    <property type="evidence" value="ECO:0007669"/>
    <property type="project" value="TreeGrafter"/>
</dbReference>
<evidence type="ECO:0000256" key="19">
    <source>
        <dbReference type="HAMAP-Rule" id="MF_00021"/>
    </source>
</evidence>
<evidence type="ECO:0000256" key="16">
    <source>
        <dbReference type="ARBA" id="ARBA00075337"/>
    </source>
</evidence>
<dbReference type="SMART" id="SM00981">
    <property type="entry name" value="THUMP"/>
    <property type="match status" value="1"/>
</dbReference>
<evidence type="ECO:0000256" key="12">
    <source>
        <dbReference type="ARBA" id="ARBA00058382"/>
    </source>
</evidence>
<evidence type="ECO:0000313" key="21">
    <source>
        <dbReference type="EMBL" id="SHJ36859.1"/>
    </source>
</evidence>
<evidence type="ECO:0000256" key="18">
    <source>
        <dbReference type="ARBA" id="ARBA00080570"/>
    </source>
</evidence>
<comment type="subcellular location">
    <subcellularLocation>
        <location evidence="1 19">Cytoplasm</location>
    </subcellularLocation>
</comment>
<dbReference type="GO" id="GO:0005829">
    <property type="term" value="C:cytosol"/>
    <property type="evidence" value="ECO:0007669"/>
    <property type="project" value="TreeGrafter"/>
</dbReference>
<dbReference type="GO" id="GO:0009229">
    <property type="term" value="P:thiamine diphosphate biosynthetic process"/>
    <property type="evidence" value="ECO:0007669"/>
    <property type="project" value="UniProtKB-UniRule"/>
</dbReference>
<evidence type="ECO:0000256" key="8">
    <source>
        <dbReference type="ARBA" id="ARBA00022884"/>
    </source>
</evidence>
<dbReference type="OrthoDB" id="9773948at2"/>
<keyword evidence="9 19" id="KW-0784">Thiamine biosynthesis</keyword>
<dbReference type="Gene3D" id="3.30.2130.30">
    <property type="match status" value="1"/>
</dbReference>
<comment type="pathway">
    <text evidence="2 19">Cofactor biosynthesis; thiamine diphosphate biosynthesis.</text>
</comment>
<keyword evidence="6 19" id="KW-0547">Nucleotide-binding</keyword>
<comment type="function">
    <text evidence="12 19">Catalyzes the ATP-dependent transfer of a sulfur to tRNA to produce 4-thiouridine in position 8 of tRNAs, which functions as a near-UV photosensor. Also catalyzes the transfer of sulfur to the sulfur carrier protein ThiS, forming ThiS-thiocarboxylate. This is a step in the synthesis of thiazole, in the thiamine biosynthesis pathway. The sulfur is donated as persulfide by IscS.</text>
</comment>
<evidence type="ECO:0000256" key="2">
    <source>
        <dbReference type="ARBA" id="ARBA00004948"/>
    </source>
</evidence>
<dbReference type="Pfam" id="PF02926">
    <property type="entry name" value="THUMP"/>
    <property type="match status" value="1"/>
</dbReference>
<feature type="binding site" evidence="19">
    <location>
        <position position="298"/>
    </location>
    <ligand>
        <name>ATP</name>
        <dbReference type="ChEBI" id="CHEBI:30616"/>
    </ligand>
</feature>
<evidence type="ECO:0000256" key="11">
    <source>
        <dbReference type="ARBA" id="ARBA00052330"/>
    </source>
</evidence>
<evidence type="ECO:0000256" key="4">
    <source>
        <dbReference type="ARBA" id="ARBA00022555"/>
    </source>
</evidence>
<dbReference type="FunFam" id="3.40.50.620:FF:000053">
    <property type="entry name" value="Probable tRNA sulfurtransferase"/>
    <property type="match status" value="1"/>
</dbReference>
<dbReference type="Pfam" id="PF02568">
    <property type="entry name" value="ThiI"/>
    <property type="match status" value="1"/>
</dbReference>
<gene>
    <name evidence="19" type="primary">thiI</name>
    <name evidence="21" type="ORF">SAMN05444373_104617</name>
</gene>
<feature type="binding site" evidence="19">
    <location>
        <begin position="210"/>
        <end position="211"/>
    </location>
    <ligand>
        <name>ATP</name>
        <dbReference type="ChEBI" id="CHEBI:30616"/>
    </ligand>
</feature>
<dbReference type="InterPro" id="IPR050102">
    <property type="entry name" value="tRNA_sulfurtransferase_ThiI"/>
</dbReference>
<evidence type="ECO:0000256" key="5">
    <source>
        <dbReference type="ARBA" id="ARBA00022679"/>
    </source>
</evidence>
<keyword evidence="4 19" id="KW-0820">tRNA-binding</keyword>
<dbReference type="AlphaFoldDB" id="A0A1M6IR95"/>
<dbReference type="InterPro" id="IPR049962">
    <property type="entry name" value="THUMP_ThiI"/>
</dbReference>
<dbReference type="Gene3D" id="3.40.50.620">
    <property type="entry name" value="HUPs"/>
    <property type="match status" value="1"/>
</dbReference>
<keyword evidence="3 19" id="KW-0963">Cytoplasm</keyword>
<dbReference type="Pfam" id="PF22025">
    <property type="entry name" value="ThiI_fer"/>
    <property type="match status" value="1"/>
</dbReference>
<dbReference type="NCBIfam" id="TIGR00342">
    <property type="entry name" value="tRNA uracil 4-sulfurtransferase ThiI"/>
    <property type="match status" value="1"/>
</dbReference>
<evidence type="ECO:0000256" key="14">
    <source>
        <dbReference type="ARBA" id="ARBA00066827"/>
    </source>
</evidence>
<dbReference type="GO" id="GO:0052837">
    <property type="term" value="P:thiazole biosynthetic process"/>
    <property type="evidence" value="ECO:0007669"/>
    <property type="project" value="TreeGrafter"/>
</dbReference>
<comment type="similarity">
    <text evidence="13 19">Belongs to the ThiI family.</text>
</comment>
<feature type="binding site" evidence="19">
    <location>
        <begin position="185"/>
        <end position="186"/>
    </location>
    <ligand>
        <name>ATP</name>
        <dbReference type="ChEBI" id="CHEBI:30616"/>
    </ligand>
</feature>
<evidence type="ECO:0000256" key="10">
    <source>
        <dbReference type="ARBA" id="ARBA00050570"/>
    </source>
</evidence>
<evidence type="ECO:0000256" key="7">
    <source>
        <dbReference type="ARBA" id="ARBA00022840"/>
    </source>
</evidence>
<evidence type="ECO:0000256" key="1">
    <source>
        <dbReference type="ARBA" id="ARBA00004496"/>
    </source>
</evidence>
<dbReference type="EMBL" id="FQZP01000046">
    <property type="protein sequence ID" value="SHJ36859.1"/>
    <property type="molecule type" value="Genomic_DNA"/>
</dbReference>
<evidence type="ECO:0000256" key="6">
    <source>
        <dbReference type="ARBA" id="ARBA00022741"/>
    </source>
</evidence>
<dbReference type="GO" id="GO:0005524">
    <property type="term" value="F:ATP binding"/>
    <property type="evidence" value="ECO:0007669"/>
    <property type="project" value="UniProtKB-UniRule"/>
</dbReference>
<dbReference type="InterPro" id="IPR054173">
    <property type="entry name" value="ThiI_fer"/>
</dbReference>
<keyword evidence="8 19" id="KW-0694">RNA-binding</keyword>
<evidence type="ECO:0000256" key="3">
    <source>
        <dbReference type="ARBA" id="ARBA00022490"/>
    </source>
</evidence>
<dbReference type="GO" id="GO:0140741">
    <property type="term" value="F:tRNA-uracil-4 sulfurtransferase activity"/>
    <property type="evidence" value="ECO:0007669"/>
    <property type="project" value="UniProtKB-EC"/>
</dbReference>
<dbReference type="RefSeq" id="WP_149679313.1">
    <property type="nucleotide sequence ID" value="NZ_FQZP01000046.1"/>
</dbReference>
<dbReference type="CDD" id="cd01712">
    <property type="entry name" value="PPase_ThiI"/>
    <property type="match status" value="1"/>
</dbReference>
<dbReference type="PROSITE" id="PS51165">
    <property type="entry name" value="THUMP"/>
    <property type="match status" value="1"/>
</dbReference>
<dbReference type="InterPro" id="IPR003720">
    <property type="entry name" value="tRNA_STrfase"/>
</dbReference>
<dbReference type="GO" id="GO:0004810">
    <property type="term" value="F:CCA tRNA nucleotidyltransferase activity"/>
    <property type="evidence" value="ECO:0007669"/>
    <property type="project" value="InterPro"/>
</dbReference>
<comment type="catalytic activity">
    <reaction evidence="11 19">
        <text>[ThiS sulfur-carrier protein]-C-terminal Gly-Gly-AMP + S-sulfanyl-L-cysteinyl-[cysteine desulfurase] + AH2 = [ThiS sulfur-carrier protein]-C-terminal-Gly-aminoethanethioate + L-cysteinyl-[cysteine desulfurase] + A + AMP + 2 H(+)</text>
        <dbReference type="Rhea" id="RHEA:43340"/>
        <dbReference type="Rhea" id="RHEA-COMP:12157"/>
        <dbReference type="Rhea" id="RHEA-COMP:12158"/>
        <dbReference type="Rhea" id="RHEA-COMP:12910"/>
        <dbReference type="Rhea" id="RHEA-COMP:19908"/>
        <dbReference type="ChEBI" id="CHEBI:13193"/>
        <dbReference type="ChEBI" id="CHEBI:15378"/>
        <dbReference type="ChEBI" id="CHEBI:17499"/>
        <dbReference type="ChEBI" id="CHEBI:29950"/>
        <dbReference type="ChEBI" id="CHEBI:61963"/>
        <dbReference type="ChEBI" id="CHEBI:90618"/>
        <dbReference type="ChEBI" id="CHEBI:232372"/>
        <dbReference type="ChEBI" id="CHEBI:456215"/>
    </reaction>
</comment>
<dbReference type="InterPro" id="IPR049961">
    <property type="entry name" value="ThiI_N"/>
</dbReference>
<comment type="catalytic activity">
    <reaction evidence="10 19">
        <text>[ThiI sulfur-carrier protein]-S-sulfanyl-L-cysteine + a uridine in tRNA + 2 reduced [2Fe-2S]-[ferredoxin] + ATP + H(+) = [ThiI sulfur-carrier protein]-L-cysteine + a 4-thiouridine in tRNA + 2 oxidized [2Fe-2S]-[ferredoxin] + AMP + diphosphate</text>
        <dbReference type="Rhea" id="RHEA:24176"/>
        <dbReference type="Rhea" id="RHEA-COMP:10000"/>
        <dbReference type="Rhea" id="RHEA-COMP:10001"/>
        <dbReference type="Rhea" id="RHEA-COMP:13337"/>
        <dbReference type="Rhea" id="RHEA-COMP:13338"/>
        <dbReference type="Rhea" id="RHEA-COMP:13339"/>
        <dbReference type="Rhea" id="RHEA-COMP:13340"/>
        <dbReference type="ChEBI" id="CHEBI:15378"/>
        <dbReference type="ChEBI" id="CHEBI:29950"/>
        <dbReference type="ChEBI" id="CHEBI:30616"/>
        <dbReference type="ChEBI" id="CHEBI:33019"/>
        <dbReference type="ChEBI" id="CHEBI:33737"/>
        <dbReference type="ChEBI" id="CHEBI:33738"/>
        <dbReference type="ChEBI" id="CHEBI:61963"/>
        <dbReference type="ChEBI" id="CHEBI:65315"/>
        <dbReference type="ChEBI" id="CHEBI:136798"/>
        <dbReference type="ChEBI" id="CHEBI:456215"/>
        <dbReference type="EC" id="2.8.1.4"/>
    </reaction>
</comment>
<dbReference type="InterPro" id="IPR004114">
    <property type="entry name" value="THUMP_dom"/>
</dbReference>
<feature type="binding site" evidence="19">
    <location>
        <position position="267"/>
    </location>
    <ligand>
        <name>ATP</name>
        <dbReference type="ChEBI" id="CHEBI:30616"/>
    </ligand>
</feature>
<proteinExistence type="inferred from homology"/>
<dbReference type="HAMAP" id="MF_00021">
    <property type="entry name" value="ThiI"/>
    <property type="match status" value="1"/>
</dbReference>
<keyword evidence="5 19" id="KW-0808">Transferase</keyword>
<dbReference type="UniPathway" id="UPA00060"/>
<dbReference type="GO" id="GO:0000049">
    <property type="term" value="F:tRNA binding"/>
    <property type="evidence" value="ECO:0007669"/>
    <property type="project" value="UniProtKB-UniRule"/>
</dbReference>
<organism evidence="21 22">
    <name type="scientific">Thermoclostridium caenicola</name>
    <dbReference type="NCBI Taxonomy" id="659425"/>
    <lineage>
        <taxon>Bacteria</taxon>
        <taxon>Bacillati</taxon>
        <taxon>Bacillota</taxon>
        <taxon>Clostridia</taxon>
        <taxon>Eubacteriales</taxon>
        <taxon>Oscillospiraceae</taxon>
        <taxon>Thermoclostridium</taxon>
    </lineage>
</organism>
<feature type="domain" description="THUMP" evidence="20">
    <location>
        <begin position="61"/>
        <end position="169"/>
    </location>
</feature>
<dbReference type="PANTHER" id="PTHR43209">
    <property type="entry name" value="TRNA SULFURTRANSFERASE"/>
    <property type="match status" value="1"/>
</dbReference>
<dbReference type="InterPro" id="IPR020536">
    <property type="entry name" value="ThiI_AANH"/>
</dbReference>
<name>A0A1M6IR95_9FIRM</name>
<protein>
    <recommendedName>
        <fullName evidence="15 19">Probable tRNA sulfurtransferase</fullName>
        <ecNumber evidence="14 19">2.8.1.4</ecNumber>
    </recommendedName>
    <alternativeName>
        <fullName evidence="16 19">Sulfur carrier protein ThiS sulfurtransferase</fullName>
    </alternativeName>
    <alternativeName>
        <fullName evidence="17 19">Thiamine biosynthesis protein ThiI</fullName>
    </alternativeName>
    <alternativeName>
        <fullName evidence="18 19">tRNA 4-thiouridine synthase</fullName>
    </alternativeName>
</protein>
<sequence>MEKVILVRYEEIFLKRSNRNVFENRLIRNIRQRLESLGNIRVTCSQSRIYIEIPDEDFDLVEAVERLKKVFGIASLSIVHKVPTDYEIIKTSAVSIVADLLSRYHYRTFKVESKRADKSFPLNSPQLSADLGAHILRNFPRLKVDVRNPDFVFYIEVRESTYLYSEIIPAAKGLPTGTGGRATLLLSGGIDSPVAGWMIAKRGVEVDAVYFHSPPYTSERAREKVVRLSEILSEWTMGMRLYVAPFTEIQMAIHQKCPQEYLTIIMRRYMMKIAERIARNNGSLALITGEAIGQVASQTMESLLVTNSAVSLPVYRPLIGMDKNEVVSIARHIGTYDTSILPYEDCCTIFVARHPATRPSLEKTLDYESVLDEEQLIAKALEQMETIIV</sequence>
<dbReference type="EC" id="2.8.1.4" evidence="14 19"/>
<dbReference type="PANTHER" id="PTHR43209:SF1">
    <property type="entry name" value="TRNA SULFURTRANSFERASE"/>
    <property type="match status" value="1"/>
</dbReference>
<evidence type="ECO:0000259" key="20">
    <source>
        <dbReference type="PROSITE" id="PS51165"/>
    </source>
</evidence>
<evidence type="ECO:0000256" key="17">
    <source>
        <dbReference type="ARBA" id="ARBA00077849"/>
    </source>
</evidence>
<dbReference type="GO" id="GO:0009228">
    <property type="term" value="P:thiamine biosynthetic process"/>
    <property type="evidence" value="ECO:0007669"/>
    <property type="project" value="UniProtKB-KW"/>
</dbReference>
<accession>A0A1M6IR95</accession>
<dbReference type="InterPro" id="IPR014729">
    <property type="entry name" value="Rossmann-like_a/b/a_fold"/>
</dbReference>
<keyword evidence="7 19" id="KW-0067">ATP-binding</keyword>